<name>A0A8J6YM59_9PROT</name>
<proteinExistence type="predicted"/>
<feature type="compositionally biased region" description="Basic and acidic residues" evidence="1">
    <location>
        <begin position="52"/>
        <end position="63"/>
    </location>
</feature>
<dbReference type="RefSeq" id="WP_192534255.1">
    <property type="nucleotide sequence ID" value="NZ_JACZHT010000004.1"/>
</dbReference>
<dbReference type="AlphaFoldDB" id="A0A8J6YM59"/>
<evidence type="ECO:0000313" key="3">
    <source>
        <dbReference type="EMBL" id="MBE1237240.1"/>
    </source>
</evidence>
<feature type="region of interest" description="Disordered" evidence="1">
    <location>
        <begin position="23"/>
        <end position="71"/>
    </location>
</feature>
<accession>A0A8J6YM59</accession>
<evidence type="ECO:0008006" key="5">
    <source>
        <dbReference type="Google" id="ProtNLM"/>
    </source>
</evidence>
<evidence type="ECO:0000256" key="2">
    <source>
        <dbReference type="SAM" id="SignalP"/>
    </source>
</evidence>
<feature type="chain" id="PRO_5035180608" description="Lipoprotein" evidence="2">
    <location>
        <begin position="19"/>
        <end position="71"/>
    </location>
</feature>
<evidence type="ECO:0000313" key="4">
    <source>
        <dbReference type="Proteomes" id="UP000631034"/>
    </source>
</evidence>
<feature type="signal peptide" evidence="2">
    <location>
        <begin position="1"/>
        <end position="18"/>
    </location>
</feature>
<keyword evidence="2" id="KW-0732">Signal</keyword>
<dbReference type="PROSITE" id="PS51257">
    <property type="entry name" value="PROKAR_LIPOPROTEIN"/>
    <property type="match status" value="1"/>
</dbReference>
<keyword evidence="4" id="KW-1185">Reference proteome</keyword>
<organism evidence="3 4">
    <name type="scientific">Phaeovibrio sulfidiphilus</name>
    <dbReference type="NCBI Taxonomy" id="1220600"/>
    <lineage>
        <taxon>Bacteria</taxon>
        <taxon>Pseudomonadati</taxon>
        <taxon>Pseudomonadota</taxon>
        <taxon>Alphaproteobacteria</taxon>
        <taxon>Rhodospirillales</taxon>
        <taxon>Rhodospirillaceae</taxon>
        <taxon>Phaeovibrio</taxon>
    </lineage>
</organism>
<protein>
    <recommendedName>
        <fullName evidence="5">Lipoprotein</fullName>
    </recommendedName>
</protein>
<comment type="caution">
    <text evidence="3">The sequence shown here is derived from an EMBL/GenBank/DDBJ whole genome shotgun (WGS) entry which is preliminary data.</text>
</comment>
<sequence length="71" mass="7837">MGRLLVCLLVVVTLAACAKVAPNKRPPEGAYPRQYPYEPPDLYNPTYPPDSSARDALRREDMRASGSVFGK</sequence>
<dbReference type="EMBL" id="JACZHT010000004">
    <property type="protein sequence ID" value="MBE1237240.1"/>
    <property type="molecule type" value="Genomic_DNA"/>
</dbReference>
<reference evidence="3" key="1">
    <citation type="submission" date="2020-10" db="EMBL/GenBank/DDBJ databases">
        <title>Genome sequence of the unusual species of purple photosynthetic bacteria, Phaeovibrio sulfidiphilus DSM 23193, type strain.</title>
        <authorList>
            <person name="Kyndt J.A."/>
            <person name="Meyer T.E."/>
        </authorList>
    </citation>
    <scope>NUCLEOTIDE SEQUENCE</scope>
    <source>
        <strain evidence="3">DSM 23193</strain>
    </source>
</reference>
<evidence type="ECO:0000256" key="1">
    <source>
        <dbReference type="SAM" id="MobiDB-lite"/>
    </source>
</evidence>
<gene>
    <name evidence="3" type="ORF">IHV25_06220</name>
</gene>
<dbReference type="Proteomes" id="UP000631034">
    <property type="component" value="Unassembled WGS sequence"/>
</dbReference>